<accession>A0A5B0LXM2</accession>
<comment type="caution">
    <text evidence="1">The sequence shown here is derived from an EMBL/GenBank/DDBJ whole genome shotgun (WGS) entry which is preliminary data.</text>
</comment>
<evidence type="ECO:0000313" key="4">
    <source>
        <dbReference type="Proteomes" id="UP000325313"/>
    </source>
</evidence>
<protein>
    <submittedName>
        <fullName evidence="1">Uncharacterized protein</fullName>
    </submittedName>
</protein>
<dbReference type="EMBL" id="VDEP01000505">
    <property type="protein sequence ID" value="KAA1068448.1"/>
    <property type="molecule type" value="Genomic_DNA"/>
</dbReference>
<organism evidence="1 4">
    <name type="scientific">Puccinia graminis f. sp. tritici</name>
    <dbReference type="NCBI Taxonomy" id="56615"/>
    <lineage>
        <taxon>Eukaryota</taxon>
        <taxon>Fungi</taxon>
        <taxon>Dikarya</taxon>
        <taxon>Basidiomycota</taxon>
        <taxon>Pucciniomycotina</taxon>
        <taxon>Pucciniomycetes</taxon>
        <taxon>Pucciniales</taxon>
        <taxon>Pucciniaceae</taxon>
        <taxon>Puccinia</taxon>
    </lineage>
</organism>
<reference evidence="3 4" key="1">
    <citation type="submission" date="2019-05" db="EMBL/GenBank/DDBJ databases">
        <title>Emergence of the Ug99 lineage of the wheat stem rust pathogen through somatic hybridization.</title>
        <authorList>
            <person name="Li F."/>
            <person name="Upadhyaya N.M."/>
            <person name="Sperschneider J."/>
            <person name="Matny O."/>
            <person name="Nguyen-Phuc H."/>
            <person name="Mago R."/>
            <person name="Raley C."/>
            <person name="Miller M.E."/>
            <person name="Silverstein K.A.T."/>
            <person name="Henningsen E."/>
            <person name="Hirsch C.D."/>
            <person name="Visser B."/>
            <person name="Pretorius Z.A."/>
            <person name="Steffenson B.J."/>
            <person name="Schwessinger B."/>
            <person name="Dodds P.N."/>
            <person name="Figueroa M."/>
        </authorList>
    </citation>
    <scope>NUCLEOTIDE SEQUENCE [LARGE SCALE GENOMIC DNA]</scope>
    <source>
        <strain evidence="2">21-0</strain>
        <strain evidence="1 4">Ug99</strain>
    </source>
</reference>
<sequence>MQRFLACRCKKPSPSCNPAHTPKTYEQDHQKAFRCPRVNYEPLDERIAVCGGVSKTDPNKYEMTEANTVVDDKRAHNCIGAPLQEIRCCRKSAFKFPQNPKHGFKTITVDLSATKDDLNCVAGRQEGAHA</sequence>
<dbReference type="EMBL" id="VSWC01000041">
    <property type="protein sequence ID" value="KAA1104483.1"/>
    <property type="molecule type" value="Genomic_DNA"/>
</dbReference>
<keyword evidence="3" id="KW-1185">Reference proteome</keyword>
<dbReference type="OrthoDB" id="10606196at2759"/>
<gene>
    <name evidence="2" type="ORF">PGT21_024767</name>
    <name evidence="1" type="ORF">PGTUg99_022839</name>
</gene>
<proteinExistence type="predicted"/>
<dbReference type="Proteomes" id="UP000325313">
    <property type="component" value="Unassembled WGS sequence"/>
</dbReference>
<name>A0A5B0LXM2_PUCGR</name>
<dbReference type="Proteomes" id="UP000324748">
    <property type="component" value="Unassembled WGS sequence"/>
</dbReference>
<evidence type="ECO:0000313" key="1">
    <source>
        <dbReference type="EMBL" id="KAA1068448.1"/>
    </source>
</evidence>
<evidence type="ECO:0000313" key="2">
    <source>
        <dbReference type="EMBL" id="KAA1104483.1"/>
    </source>
</evidence>
<evidence type="ECO:0000313" key="3">
    <source>
        <dbReference type="Proteomes" id="UP000324748"/>
    </source>
</evidence>
<dbReference type="AlphaFoldDB" id="A0A5B0LXM2"/>